<feature type="domain" description="Butirosin biosynthesis protein H N-terminal" evidence="2">
    <location>
        <begin position="12"/>
        <end position="143"/>
    </location>
</feature>
<dbReference type="InterPro" id="IPR026935">
    <property type="entry name" value="BtrH_N"/>
</dbReference>
<dbReference type="EMBL" id="PPFX01000010">
    <property type="protein sequence ID" value="PNU20625.1"/>
    <property type="molecule type" value="Genomic_DNA"/>
</dbReference>
<comment type="caution">
    <text evidence="4">The sequence shown here is derived from an EMBL/GenBank/DDBJ whole genome shotgun (WGS) entry which is preliminary data.</text>
</comment>
<evidence type="ECO:0000259" key="3">
    <source>
        <dbReference type="Pfam" id="PF16169"/>
    </source>
</evidence>
<name>A0A2K2HBG0_9BACT</name>
<evidence type="ECO:0000313" key="5">
    <source>
        <dbReference type="Proteomes" id="UP000236340"/>
    </source>
</evidence>
<dbReference type="Pfam" id="PF16169">
    <property type="entry name" value="DUF4872"/>
    <property type="match status" value="1"/>
</dbReference>
<evidence type="ECO:0000313" key="4">
    <source>
        <dbReference type="EMBL" id="PNU20625.1"/>
    </source>
</evidence>
<feature type="domain" description="DUF4872" evidence="3">
    <location>
        <begin position="155"/>
        <end position="328"/>
    </location>
</feature>
<keyword evidence="1" id="KW-0812">Transmembrane</keyword>
<dbReference type="RefSeq" id="WP_103114894.1">
    <property type="nucleotide sequence ID" value="NZ_PPFX01000010.1"/>
</dbReference>
<evidence type="ECO:0000259" key="2">
    <source>
        <dbReference type="Pfam" id="PF14399"/>
    </source>
</evidence>
<organism evidence="4 5">
    <name type="scientific">Geothermobacter hydrogeniphilus</name>
    <dbReference type="NCBI Taxonomy" id="1969733"/>
    <lineage>
        <taxon>Bacteria</taxon>
        <taxon>Pseudomonadati</taxon>
        <taxon>Thermodesulfobacteriota</taxon>
        <taxon>Desulfuromonadia</taxon>
        <taxon>Desulfuromonadales</taxon>
        <taxon>Geothermobacteraceae</taxon>
        <taxon>Geothermobacter</taxon>
    </lineage>
</organism>
<sequence length="332" mass="36737">MSIDFPHRQSAHCESGVTANLLSYHGQRISEALAFGIGGGLFFGYFPFVRINRLPLITFRSAPGAIFKKCVRRLGARVRSQTFASPREASAALDRALAAGIPQGLQTGVYWLPYFPPALRFHFNAHNLVAYGRDGEDYLLSDPVFEEPVRCPRGDLERARFAKGALAPKGRMYAIESFAPDGDLAKAVRQGIREVCNRMVRAPIPLIGVRGVRLLASRLERWPERLGREQAVLHLGHLIRMQEEIGTGGGGFRFIYAAFLQEAAAILGNPDLSGLAEELTETGDLWRQFALLAARNCKGREGANSTFSALAEQLRDCARREEQIFRALLKVV</sequence>
<accession>A0A2K2HBG0</accession>
<dbReference type="Proteomes" id="UP000236340">
    <property type="component" value="Unassembled WGS sequence"/>
</dbReference>
<keyword evidence="1" id="KW-0472">Membrane</keyword>
<gene>
    <name evidence="4" type="ORF">C2E25_06160</name>
</gene>
<dbReference type="AlphaFoldDB" id="A0A2K2HBG0"/>
<evidence type="ECO:0000256" key="1">
    <source>
        <dbReference type="SAM" id="Phobius"/>
    </source>
</evidence>
<proteinExistence type="predicted"/>
<dbReference type="Pfam" id="PF14399">
    <property type="entry name" value="BtrH_N"/>
    <property type="match status" value="1"/>
</dbReference>
<protein>
    <submittedName>
        <fullName evidence="4">Peptidase</fullName>
    </submittedName>
</protein>
<reference evidence="4 5" key="1">
    <citation type="journal article" date="2018" name="Genome Announc.">
        <title>Genome Sequence of Geothermobacter sp. HR-1 Iron Reducer from the Loihi Seamount.</title>
        <authorList>
            <person name="Smith H."/>
            <person name="Abuyen K."/>
            <person name="Tremblay J."/>
            <person name="Savalia P."/>
            <person name="Perez-Rodriguez I."/>
            <person name="Emerson D."/>
            <person name="Tully B."/>
            <person name="Amend J."/>
        </authorList>
    </citation>
    <scope>NUCLEOTIDE SEQUENCE [LARGE SCALE GENOMIC DNA]</scope>
    <source>
        <strain evidence="4 5">HR-1</strain>
    </source>
</reference>
<keyword evidence="1" id="KW-1133">Transmembrane helix</keyword>
<feature type="transmembrane region" description="Helical" evidence="1">
    <location>
        <begin position="32"/>
        <end position="51"/>
    </location>
</feature>
<dbReference type="InterPro" id="IPR032369">
    <property type="entry name" value="DUF4872"/>
</dbReference>
<dbReference type="OrthoDB" id="4075615at2"/>